<keyword evidence="1" id="KW-0812">Transmembrane</keyword>
<proteinExistence type="predicted"/>
<sequence length="71" mass="7655">MIWTLAVFILLSILGVRLMKDALKKACKAGMEWKPVSNAEQRAARIFLGAVVYGLLGAAFLAAAGFVLGRF</sequence>
<keyword evidence="3" id="KW-1185">Reference proteome</keyword>
<keyword evidence="1" id="KW-1133">Transmembrane helix</keyword>
<evidence type="ECO:0000313" key="2">
    <source>
        <dbReference type="EMBL" id="MET4683711.1"/>
    </source>
</evidence>
<keyword evidence="1" id="KW-0472">Membrane</keyword>
<organism evidence="2 3">
    <name type="scientific">Brevundimonas faecalis</name>
    <dbReference type="NCBI Taxonomy" id="947378"/>
    <lineage>
        <taxon>Bacteria</taxon>
        <taxon>Pseudomonadati</taxon>
        <taxon>Pseudomonadota</taxon>
        <taxon>Alphaproteobacteria</taxon>
        <taxon>Caulobacterales</taxon>
        <taxon>Caulobacteraceae</taxon>
        <taxon>Brevundimonas</taxon>
    </lineage>
</organism>
<name>A0ABV2RAV2_9CAUL</name>
<reference evidence="2 3" key="1">
    <citation type="submission" date="2024-06" db="EMBL/GenBank/DDBJ databases">
        <title>Sorghum-associated microbial communities from plants grown in Nebraska, USA.</title>
        <authorList>
            <person name="Schachtman D."/>
        </authorList>
    </citation>
    <scope>NUCLEOTIDE SEQUENCE [LARGE SCALE GENOMIC DNA]</scope>
    <source>
        <strain evidence="2 3">2814</strain>
    </source>
</reference>
<feature type="transmembrane region" description="Helical" evidence="1">
    <location>
        <begin position="43"/>
        <end position="68"/>
    </location>
</feature>
<comment type="caution">
    <text evidence="2">The sequence shown here is derived from an EMBL/GenBank/DDBJ whole genome shotgun (WGS) entry which is preliminary data.</text>
</comment>
<accession>A0ABV2RAV2</accession>
<dbReference type="EMBL" id="JBEPTF010000002">
    <property type="protein sequence ID" value="MET4683711.1"/>
    <property type="molecule type" value="Genomic_DNA"/>
</dbReference>
<dbReference type="Proteomes" id="UP001549313">
    <property type="component" value="Unassembled WGS sequence"/>
</dbReference>
<protein>
    <submittedName>
        <fullName evidence="2">Uncharacterized protein</fullName>
    </submittedName>
</protein>
<evidence type="ECO:0000256" key="1">
    <source>
        <dbReference type="SAM" id="Phobius"/>
    </source>
</evidence>
<evidence type="ECO:0000313" key="3">
    <source>
        <dbReference type="Proteomes" id="UP001549313"/>
    </source>
</evidence>
<gene>
    <name evidence="2" type="ORF">ABIE19_001641</name>
</gene>
<dbReference type="RefSeq" id="WP_354088667.1">
    <property type="nucleotide sequence ID" value="NZ_JBEPTF010000002.1"/>
</dbReference>